<comment type="subcellular location">
    <subcellularLocation>
        <location evidence="1">Membrane</location>
    </subcellularLocation>
</comment>
<keyword evidence="4 5" id="KW-0472">Membrane</keyword>
<evidence type="ECO:0000259" key="6">
    <source>
        <dbReference type="PROSITE" id="PS50262"/>
    </source>
</evidence>
<evidence type="ECO:0000313" key="8">
    <source>
        <dbReference type="Proteomes" id="UP000663842"/>
    </source>
</evidence>
<dbReference type="SUPFAM" id="SSF81321">
    <property type="entry name" value="Family A G protein-coupled receptor-like"/>
    <property type="match status" value="1"/>
</dbReference>
<evidence type="ECO:0000256" key="1">
    <source>
        <dbReference type="ARBA" id="ARBA00004370"/>
    </source>
</evidence>
<accession>A0A819TUQ4</accession>
<dbReference type="Proteomes" id="UP000663842">
    <property type="component" value="Unassembled WGS sequence"/>
</dbReference>
<dbReference type="PROSITE" id="PS50262">
    <property type="entry name" value="G_PROTEIN_RECEP_F1_2"/>
    <property type="match status" value="1"/>
</dbReference>
<dbReference type="GO" id="GO:0016020">
    <property type="term" value="C:membrane"/>
    <property type="evidence" value="ECO:0007669"/>
    <property type="project" value="UniProtKB-SubCell"/>
</dbReference>
<feature type="transmembrane region" description="Helical" evidence="5">
    <location>
        <begin position="12"/>
        <end position="35"/>
    </location>
</feature>
<dbReference type="AlphaFoldDB" id="A0A819TUQ4"/>
<dbReference type="Gene3D" id="1.20.1070.10">
    <property type="entry name" value="Rhodopsin 7-helix transmembrane proteins"/>
    <property type="match status" value="1"/>
</dbReference>
<protein>
    <recommendedName>
        <fullName evidence="6">G-protein coupled receptors family 1 profile domain-containing protein</fullName>
    </recommendedName>
</protein>
<keyword evidence="3 5" id="KW-1133">Transmembrane helix</keyword>
<gene>
    <name evidence="7" type="ORF">UXM345_LOCUS21250</name>
</gene>
<dbReference type="InterPro" id="IPR017452">
    <property type="entry name" value="GPCR_Rhodpsn_7TM"/>
</dbReference>
<sequence length="361" mass="41232">MASLILTNQMIVFYLGLFFFMGGIIGSSMQVFIFMTVSYYRKTPCTFYFLIAAIHEFGLFITAICPYVIAAGLDVDLTRVSIVWCKLRYFLAAGFGAVSTTCACLAVIDQFLITSQHAHFRQKSTMKIAYRTSLLAVIIWWLHSCLWLYFQDMSPKQGTCIYRTKAFFTYTTLLFCIGICIIPILTTATFGILTYRNIKNIIVLTRFHIDRQFTIIVFSQVLLSLIGLGPYGIYLIYLITTNNIKKNADRTIKESLVANIAYLFCSVAYGVKATLDQSKFIIFEYKKNEKSFKIHRKLPYENLLHVVKVTFDLPDDAALVLLDPVTRCSIASLATFDLWAWTDCEVPKYRIIVRNETCASK</sequence>
<comment type="caution">
    <text evidence="7">The sequence shown here is derived from an EMBL/GenBank/DDBJ whole genome shotgun (WGS) entry which is preliminary data.</text>
</comment>
<evidence type="ECO:0000256" key="3">
    <source>
        <dbReference type="ARBA" id="ARBA00022989"/>
    </source>
</evidence>
<name>A0A819TUQ4_9BILA</name>
<feature type="transmembrane region" description="Helical" evidence="5">
    <location>
        <begin position="89"/>
        <end position="108"/>
    </location>
</feature>
<organism evidence="7 8">
    <name type="scientific">Rotaria magnacalcarata</name>
    <dbReference type="NCBI Taxonomy" id="392030"/>
    <lineage>
        <taxon>Eukaryota</taxon>
        <taxon>Metazoa</taxon>
        <taxon>Spiralia</taxon>
        <taxon>Gnathifera</taxon>
        <taxon>Rotifera</taxon>
        <taxon>Eurotatoria</taxon>
        <taxon>Bdelloidea</taxon>
        <taxon>Philodinida</taxon>
        <taxon>Philodinidae</taxon>
        <taxon>Rotaria</taxon>
    </lineage>
</organism>
<feature type="transmembrane region" description="Helical" evidence="5">
    <location>
        <begin position="128"/>
        <end position="150"/>
    </location>
</feature>
<evidence type="ECO:0000256" key="2">
    <source>
        <dbReference type="ARBA" id="ARBA00022692"/>
    </source>
</evidence>
<evidence type="ECO:0000256" key="5">
    <source>
        <dbReference type="SAM" id="Phobius"/>
    </source>
</evidence>
<evidence type="ECO:0000313" key="7">
    <source>
        <dbReference type="EMBL" id="CAF4083951.1"/>
    </source>
</evidence>
<keyword evidence="2 5" id="KW-0812">Transmembrane</keyword>
<feature type="transmembrane region" description="Helical" evidence="5">
    <location>
        <begin position="47"/>
        <end position="69"/>
    </location>
</feature>
<dbReference type="EMBL" id="CAJOBF010003293">
    <property type="protein sequence ID" value="CAF4083951.1"/>
    <property type="molecule type" value="Genomic_DNA"/>
</dbReference>
<feature type="domain" description="G-protein coupled receptors family 1 profile" evidence="6">
    <location>
        <begin position="26"/>
        <end position="280"/>
    </location>
</feature>
<reference evidence="7" key="1">
    <citation type="submission" date="2021-02" db="EMBL/GenBank/DDBJ databases">
        <authorList>
            <person name="Nowell W R."/>
        </authorList>
    </citation>
    <scope>NUCLEOTIDE SEQUENCE</scope>
</reference>
<feature type="transmembrane region" description="Helical" evidence="5">
    <location>
        <begin position="213"/>
        <end position="236"/>
    </location>
</feature>
<evidence type="ECO:0000256" key="4">
    <source>
        <dbReference type="ARBA" id="ARBA00023136"/>
    </source>
</evidence>
<feature type="transmembrane region" description="Helical" evidence="5">
    <location>
        <begin position="170"/>
        <end position="193"/>
    </location>
</feature>
<proteinExistence type="predicted"/>
<feature type="transmembrane region" description="Helical" evidence="5">
    <location>
        <begin position="256"/>
        <end position="275"/>
    </location>
</feature>